<feature type="compositionally biased region" description="Gly residues" evidence="2">
    <location>
        <begin position="854"/>
        <end position="871"/>
    </location>
</feature>
<feature type="compositionally biased region" description="Low complexity" evidence="2">
    <location>
        <begin position="733"/>
        <end position="762"/>
    </location>
</feature>
<keyword evidence="1" id="KW-0479">Metal-binding</keyword>
<feature type="compositionally biased region" description="Gly residues" evidence="2">
    <location>
        <begin position="824"/>
        <end position="839"/>
    </location>
</feature>
<keyword evidence="1" id="KW-0862">Zinc</keyword>
<organism evidence="4 5">
    <name type="scientific">Rhodotorula diobovata</name>
    <dbReference type="NCBI Taxonomy" id="5288"/>
    <lineage>
        <taxon>Eukaryota</taxon>
        <taxon>Fungi</taxon>
        <taxon>Dikarya</taxon>
        <taxon>Basidiomycota</taxon>
        <taxon>Pucciniomycotina</taxon>
        <taxon>Microbotryomycetes</taxon>
        <taxon>Sporidiobolales</taxon>
        <taxon>Sporidiobolaceae</taxon>
        <taxon>Rhodotorula</taxon>
    </lineage>
</organism>
<dbReference type="EMBL" id="SOZI01000059">
    <property type="protein sequence ID" value="TNY20715.1"/>
    <property type="molecule type" value="Genomic_DNA"/>
</dbReference>
<dbReference type="InterPro" id="IPR013087">
    <property type="entry name" value="Znf_C2H2_type"/>
</dbReference>
<feature type="region of interest" description="Disordered" evidence="2">
    <location>
        <begin position="88"/>
        <end position="268"/>
    </location>
</feature>
<feature type="compositionally biased region" description="Pro residues" evidence="2">
    <location>
        <begin position="763"/>
        <end position="772"/>
    </location>
</feature>
<comment type="caution">
    <text evidence="4">The sequence shown here is derived from an EMBL/GenBank/DDBJ whole genome shotgun (WGS) entry which is preliminary data.</text>
</comment>
<dbReference type="InterPro" id="IPR036236">
    <property type="entry name" value="Znf_C2H2_sf"/>
</dbReference>
<feature type="region of interest" description="Disordered" evidence="2">
    <location>
        <begin position="465"/>
        <end position="586"/>
    </location>
</feature>
<feature type="compositionally biased region" description="Low complexity" evidence="2">
    <location>
        <begin position="141"/>
        <end position="160"/>
    </location>
</feature>
<dbReference type="PROSITE" id="PS50157">
    <property type="entry name" value="ZINC_FINGER_C2H2_2"/>
    <property type="match status" value="1"/>
</dbReference>
<dbReference type="OrthoDB" id="8922241at2759"/>
<feature type="compositionally biased region" description="Low complexity" evidence="2">
    <location>
        <begin position="89"/>
        <end position="118"/>
    </location>
</feature>
<feature type="compositionally biased region" description="Acidic residues" evidence="2">
    <location>
        <begin position="562"/>
        <end position="583"/>
    </location>
</feature>
<accession>A0A5C5FVJ3</accession>
<feature type="region of interest" description="Disordered" evidence="2">
    <location>
        <begin position="615"/>
        <end position="877"/>
    </location>
</feature>
<feature type="domain" description="C2H2-type" evidence="3">
    <location>
        <begin position="918"/>
        <end position="945"/>
    </location>
</feature>
<feature type="compositionally biased region" description="Low complexity" evidence="2">
    <location>
        <begin position="177"/>
        <end position="196"/>
    </location>
</feature>
<keyword evidence="5" id="KW-1185">Reference proteome</keyword>
<gene>
    <name evidence="4" type="ORF">DMC30DRAFT_396896</name>
</gene>
<evidence type="ECO:0000256" key="2">
    <source>
        <dbReference type="SAM" id="MobiDB-lite"/>
    </source>
</evidence>
<evidence type="ECO:0000256" key="1">
    <source>
        <dbReference type="PROSITE-ProRule" id="PRU00042"/>
    </source>
</evidence>
<feature type="compositionally biased region" description="Acidic residues" evidence="2">
    <location>
        <begin position="791"/>
        <end position="807"/>
    </location>
</feature>
<dbReference type="STRING" id="5288.A0A5C5FVJ3"/>
<feature type="compositionally biased region" description="Low complexity" evidence="2">
    <location>
        <begin position="808"/>
        <end position="823"/>
    </location>
</feature>
<keyword evidence="1" id="KW-0863">Zinc-finger</keyword>
<feature type="compositionally biased region" description="Polar residues" evidence="2">
    <location>
        <begin position="537"/>
        <end position="553"/>
    </location>
</feature>
<dbReference type="SUPFAM" id="SSF57667">
    <property type="entry name" value="beta-beta-alpha zinc fingers"/>
    <property type="match status" value="1"/>
</dbReference>
<dbReference type="PROSITE" id="PS00028">
    <property type="entry name" value="ZINC_FINGER_C2H2_1"/>
    <property type="match status" value="1"/>
</dbReference>
<feature type="compositionally biased region" description="Basic residues" evidence="2">
    <location>
        <begin position="516"/>
        <end position="532"/>
    </location>
</feature>
<feature type="region of interest" description="Disordered" evidence="2">
    <location>
        <begin position="358"/>
        <end position="394"/>
    </location>
</feature>
<evidence type="ECO:0000259" key="3">
    <source>
        <dbReference type="PROSITE" id="PS50157"/>
    </source>
</evidence>
<feature type="compositionally biased region" description="Low complexity" evidence="2">
    <location>
        <begin position="237"/>
        <end position="252"/>
    </location>
</feature>
<dbReference type="SMART" id="SM00355">
    <property type="entry name" value="ZnF_C2H2"/>
    <property type="match status" value="2"/>
</dbReference>
<dbReference type="Proteomes" id="UP000311382">
    <property type="component" value="Unassembled WGS sequence"/>
</dbReference>
<reference evidence="4 5" key="1">
    <citation type="submission" date="2019-03" db="EMBL/GenBank/DDBJ databases">
        <title>Rhodosporidium diobovatum UCD-FST 08-225 genome sequencing, assembly, and annotation.</title>
        <authorList>
            <person name="Fakankun I.U."/>
            <person name="Fristensky B."/>
            <person name="Levin D.B."/>
        </authorList>
    </citation>
    <scope>NUCLEOTIDE SEQUENCE [LARGE SCALE GENOMIC DNA]</scope>
    <source>
        <strain evidence="4 5">UCD-FST 08-225</strain>
    </source>
</reference>
<feature type="compositionally biased region" description="Low complexity" evidence="2">
    <location>
        <begin position="701"/>
        <end position="723"/>
    </location>
</feature>
<evidence type="ECO:0000313" key="4">
    <source>
        <dbReference type="EMBL" id="TNY20715.1"/>
    </source>
</evidence>
<name>A0A5C5FVJ3_9BASI</name>
<dbReference type="GO" id="GO:0008270">
    <property type="term" value="F:zinc ion binding"/>
    <property type="evidence" value="ECO:0007669"/>
    <property type="project" value="UniProtKB-KW"/>
</dbReference>
<proteinExistence type="predicted"/>
<evidence type="ECO:0000313" key="5">
    <source>
        <dbReference type="Proteomes" id="UP000311382"/>
    </source>
</evidence>
<feature type="compositionally biased region" description="Basic and acidic residues" evidence="2">
    <location>
        <begin position="638"/>
        <end position="652"/>
    </location>
</feature>
<feature type="compositionally biased region" description="Low complexity" evidence="2">
    <location>
        <begin position="682"/>
        <end position="693"/>
    </location>
</feature>
<protein>
    <submittedName>
        <fullName evidence="4">Proteophosphoglycan ppg4</fullName>
    </submittedName>
</protein>
<dbReference type="AlphaFoldDB" id="A0A5C5FVJ3"/>
<sequence length="945" mass="96772">MMDAGADPSSLRYTHFQAQPQPLPYSSYAQPYPPMAAKEQHPHALAQQSAAAGVFAQGFPSSAYPHQATTMGVGSRAGDFELFGAGTTPQQVQQMQQQQQQQQQLVQPQPLPFAFRPGGPLPPPAGAFQSGSHTAPLPSYAAQSPYPIPIPSSASSTSSHADNDYPPLPDLVADEGASTASFSPPSPRFASPIRPALYRGGHSGEGTYRGDRAASVPIPEAPRPLRRKTQESRDWPSFYSSGSSSTSSSMSSNAFLPTPQLGGQAPMPPVGGYVDEPASFVTPTAASHANPFDAANLVLSPAPQYPFYQQPPPVAPPHTDHPLLASEQSDLLRRVQRDLVDVDLSSIKGPLRALALSGGSDREATPVASHANSNGRASAPPAPAPVAPRQAPSPAAAALLRSPAAEDALSAGTVSPQEAFLDYDEVDSRLHDPHDPLYADGRSREFGVGVGGSLFAPLPAVAAARGGASSPAPFAPSPLRERSATPTAPIGGANAGAASGTPLSPRMGSPSGAASPHHHAHGHAHAHARRGPHPFSVPQNAVTWAARRSQSGTHLVGGVVDGDADDDDGDFGSQDAEEEDEGEAEKRRLDAVRKQAGLGAGFGAFDKKDVDLKPATLNAASDGGGDSGLRPIRPKPGPSDEERLRYGLDDIGKPLFGVAPSVRDEVKPPRATYAPPPPPSGAPSGAPAVAQFAPPAPGPPSGVSAFHSELQKQKAQLAQEASAGSGTSTPRRAAAASALAGLNAMSSSAGAYGSASEVGSRAPSPPPAPPATARPSRQRKRSRAARAMYGDESDEAGADAGADEDVDGNASDASYHSSASSFAGTGGGAGRGGGGGAGGPAPKRRRRAPAAGSGARGGGGGGGGGASGGSGSIRCNHQNSDGTTCGVVFRRPYDLARHRETIHNESLGGEKLKTVKEWRCNECDGTFSRKDALIRHCRIRNHKAG</sequence>
<dbReference type="Gene3D" id="3.30.160.60">
    <property type="entry name" value="Classic Zinc Finger"/>
    <property type="match status" value="1"/>
</dbReference>